<dbReference type="Proteomes" id="UP001058687">
    <property type="component" value="Chromosome 1"/>
</dbReference>
<proteinExistence type="predicted"/>
<organism evidence="1 3">
    <name type="scientific">Vibrio campbellii</name>
    <dbReference type="NCBI Taxonomy" id="680"/>
    <lineage>
        <taxon>Bacteria</taxon>
        <taxon>Pseudomonadati</taxon>
        <taxon>Pseudomonadota</taxon>
        <taxon>Gammaproteobacteria</taxon>
        <taxon>Vibrionales</taxon>
        <taxon>Vibrionaceae</taxon>
        <taxon>Vibrio</taxon>
    </lineage>
</organism>
<dbReference type="AlphaFoldDB" id="A0AAE9MXQ9"/>
<evidence type="ECO:0000313" key="1">
    <source>
        <dbReference type="EMBL" id="UTZ26810.1"/>
    </source>
</evidence>
<accession>A0AAE9MXQ9</accession>
<protein>
    <submittedName>
        <fullName evidence="1">Uncharacterized protein</fullName>
    </submittedName>
</protein>
<name>A0AAE9MXQ9_9VIBR</name>
<keyword evidence="4" id="KW-1185">Reference proteome</keyword>
<dbReference type="EMBL" id="CP050467">
    <property type="protein sequence ID" value="UTZ26810.1"/>
    <property type="molecule type" value="Genomic_DNA"/>
</dbReference>
<evidence type="ECO:0000313" key="3">
    <source>
        <dbReference type="Proteomes" id="UP001058687"/>
    </source>
</evidence>
<sequence>MASFQFYNKDSVSLHLDTNSRSFTTESEQLIEQGFEPIGDIIKAEDSRAAHEKFKSIYLNELKNFAKSQVVVGVFTAGSGGL</sequence>
<dbReference type="RefSeq" id="WP_005530913.1">
    <property type="nucleotide sequence ID" value="NZ_CP050464.1"/>
</dbReference>
<reference evidence="1" key="1">
    <citation type="submission" date="2020-03" db="EMBL/GenBank/DDBJ databases">
        <title>Five strains of Vibrio campbellii isolated from Mariana Trench.</title>
        <authorList>
            <person name="Liang J."/>
            <person name="Zhang X.-H."/>
        </authorList>
    </citation>
    <scope>NUCLEOTIDE SEQUENCE</scope>
    <source>
        <strain evidence="2">LJC013</strain>
        <strain evidence="1">LJC014</strain>
    </source>
</reference>
<dbReference type="EMBL" id="CP050470">
    <property type="protein sequence ID" value="UTZ32440.1"/>
    <property type="molecule type" value="Genomic_DNA"/>
</dbReference>
<dbReference type="Proteomes" id="UP001059912">
    <property type="component" value="Chromosome 1"/>
</dbReference>
<gene>
    <name evidence="1" type="ORF">HB761_08650</name>
    <name evidence="2" type="ORF">HB762_14180</name>
</gene>
<evidence type="ECO:0000313" key="4">
    <source>
        <dbReference type="Proteomes" id="UP001059912"/>
    </source>
</evidence>
<evidence type="ECO:0000313" key="2">
    <source>
        <dbReference type="EMBL" id="UTZ32440.1"/>
    </source>
</evidence>